<dbReference type="AlphaFoldDB" id="A0A9Q3PJQ7"/>
<sequence length="144" mass="15964">MVHITNGRNYSVQPNGSRQVRGKTGDRTGRPSSRKTHLEDSRVTPHSPRPVPTTFEINSEPELIQSDVLKVEKLLSGSNRNISVPAQKLVHSSQRGKVVNMPTPLEGGHKLLLIDQELSGSGEDHKNIGRLESIMLQIKGQKYK</sequence>
<dbReference type="Proteomes" id="UP000765509">
    <property type="component" value="Unassembled WGS sequence"/>
</dbReference>
<keyword evidence="3" id="KW-1185">Reference proteome</keyword>
<evidence type="ECO:0000313" key="2">
    <source>
        <dbReference type="EMBL" id="MBW0563660.1"/>
    </source>
</evidence>
<organism evidence="2 3">
    <name type="scientific">Austropuccinia psidii MF-1</name>
    <dbReference type="NCBI Taxonomy" id="1389203"/>
    <lineage>
        <taxon>Eukaryota</taxon>
        <taxon>Fungi</taxon>
        <taxon>Dikarya</taxon>
        <taxon>Basidiomycota</taxon>
        <taxon>Pucciniomycotina</taxon>
        <taxon>Pucciniomycetes</taxon>
        <taxon>Pucciniales</taxon>
        <taxon>Sphaerophragmiaceae</taxon>
        <taxon>Austropuccinia</taxon>
    </lineage>
</organism>
<dbReference type="EMBL" id="AVOT02074546">
    <property type="protein sequence ID" value="MBW0563660.1"/>
    <property type="molecule type" value="Genomic_DNA"/>
</dbReference>
<proteinExistence type="predicted"/>
<gene>
    <name evidence="2" type="ORF">O181_103375</name>
</gene>
<evidence type="ECO:0000256" key="1">
    <source>
        <dbReference type="SAM" id="MobiDB-lite"/>
    </source>
</evidence>
<accession>A0A9Q3PJQ7</accession>
<feature type="compositionally biased region" description="Polar residues" evidence="1">
    <location>
        <begin position="1"/>
        <end position="18"/>
    </location>
</feature>
<evidence type="ECO:0000313" key="3">
    <source>
        <dbReference type="Proteomes" id="UP000765509"/>
    </source>
</evidence>
<comment type="caution">
    <text evidence="2">The sequence shown here is derived from an EMBL/GenBank/DDBJ whole genome shotgun (WGS) entry which is preliminary data.</text>
</comment>
<reference evidence="2" key="1">
    <citation type="submission" date="2021-03" db="EMBL/GenBank/DDBJ databases">
        <title>Draft genome sequence of rust myrtle Austropuccinia psidii MF-1, a brazilian biotype.</title>
        <authorList>
            <person name="Quecine M.C."/>
            <person name="Pachon D.M.R."/>
            <person name="Bonatelli M.L."/>
            <person name="Correr F.H."/>
            <person name="Franceschini L.M."/>
            <person name="Leite T.F."/>
            <person name="Margarido G.R.A."/>
            <person name="Almeida C.A."/>
            <person name="Ferrarezi J.A."/>
            <person name="Labate C.A."/>
        </authorList>
    </citation>
    <scope>NUCLEOTIDE SEQUENCE</scope>
    <source>
        <strain evidence="2">MF-1</strain>
    </source>
</reference>
<name>A0A9Q3PJQ7_9BASI</name>
<protein>
    <submittedName>
        <fullName evidence="2">Uncharacterized protein</fullName>
    </submittedName>
</protein>
<feature type="region of interest" description="Disordered" evidence="1">
    <location>
        <begin position="1"/>
        <end position="55"/>
    </location>
</feature>